<dbReference type="Gene3D" id="1.10.10.10">
    <property type="entry name" value="Winged helix-like DNA-binding domain superfamily/Winged helix DNA-binding domain"/>
    <property type="match status" value="1"/>
</dbReference>
<dbReference type="PROSITE" id="PS50987">
    <property type="entry name" value="HTH_ARSR_2"/>
    <property type="match status" value="1"/>
</dbReference>
<dbReference type="InterPro" id="IPR036390">
    <property type="entry name" value="WH_DNA-bd_sf"/>
</dbReference>
<dbReference type="GO" id="GO:0003700">
    <property type="term" value="F:DNA-binding transcription factor activity"/>
    <property type="evidence" value="ECO:0007669"/>
    <property type="project" value="InterPro"/>
</dbReference>
<dbReference type="PANTHER" id="PTHR43132:SF2">
    <property type="entry name" value="ARSENICAL RESISTANCE OPERON REPRESSOR ARSR-RELATED"/>
    <property type="match status" value="1"/>
</dbReference>
<dbReference type="RefSeq" id="WP_207649640.1">
    <property type="nucleotide sequence ID" value="NZ_MLBF01000027.1"/>
</dbReference>
<keyword evidence="6" id="KW-1185">Reference proteome</keyword>
<sequence length="110" mass="12719">MAECKCISEQPRIFKKDVDLLGSDKLNKMSSVANALSDPIRLQILYLLKQHEDICTCEFQELLDLSQSKVSYHLKILLDAGLINREVIANWRHYSLIDKNILEKIEKLMS</sequence>
<keyword evidence="1" id="KW-0805">Transcription regulation</keyword>
<dbReference type="InterPro" id="IPR051011">
    <property type="entry name" value="Metal_resp_trans_reg"/>
</dbReference>
<dbReference type="AlphaFoldDB" id="A0A1Q8QS89"/>
<dbReference type="NCBIfam" id="NF033788">
    <property type="entry name" value="HTH_metalloreg"/>
    <property type="match status" value="1"/>
</dbReference>
<evidence type="ECO:0000313" key="6">
    <source>
        <dbReference type="Proteomes" id="UP000186102"/>
    </source>
</evidence>
<comment type="caution">
    <text evidence="5">The sequence shown here is derived from an EMBL/GenBank/DDBJ whole genome shotgun (WGS) entry which is preliminary data.</text>
</comment>
<dbReference type="PANTHER" id="PTHR43132">
    <property type="entry name" value="ARSENICAL RESISTANCE OPERON REPRESSOR ARSR-RELATED"/>
    <property type="match status" value="1"/>
</dbReference>
<gene>
    <name evidence="5" type="ORF">DSOL_3250</name>
</gene>
<accession>A0A1Q8QS89</accession>
<feature type="domain" description="HTH arsR-type" evidence="4">
    <location>
        <begin position="21"/>
        <end position="110"/>
    </location>
</feature>
<evidence type="ECO:0000256" key="1">
    <source>
        <dbReference type="ARBA" id="ARBA00023015"/>
    </source>
</evidence>
<dbReference type="GO" id="GO:0003677">
    <property type="term" value="F:DNA binding"/>
    <property type="evidence" value="ECO:0007669"/>
    <property type="project" value="UniProtKB-KW"/>
</dbReference>
<dbReference type="STRING" id="1888891.DSOL_3250"/>
<dbReference type="InterPro" id="IPR001845">
    <property type="entry name" value="HTH_ArsR_DNA-bd_dom"/>
</dbReference>
<dbReference type="Proteomes" id="UP000186102">
    <property type="component" value="Unassembled WGS sequence"/>
</dbReference>
<dbReference type="CDD" id="cd00090">
    <property type="entry name" value="HTH_ARSR"/>
    <property type="match status" value="1"/>
</dbReference>
<proteinExistence type="predicted"/>
<evidence type="ECO:0000256" key="2">
    <source>
        <dbReference type="ARBA" id="ARBA00023125"/>
    </source>
</evidence>
<evidence type="ECO:0000256" key="3">
    <source>
        <dbReference type="ARBA" id="ARBA00023163"/>
    </source>
</evidence>
<dbReference type="PRINTS" id="PR00778">
    <property type="entry name" value="HTHARSR"/>
</dbReference>
<reference evidence="5 6" key="1">
    <citation type="submission" date="2016-09" db="EMBL/GenBank/DDBJ databases">
        <title>Complete genome of Desulfosporosinus sp. OL.</title>
        <authorList>
            <person name="Mardanov A."/>
            <person name="Beletsky A."/>
            <person name="Panova A."/>
            <person name="Karnachuk O."/>
            <person name="Ravin N."/>
        </authorList>
    </citation>
    <scope>NUCLEOTIDE SEQUENCE [LARGE SCALE GENOMIC DNA]</scope>
    <source>
        <strain evidence="5 6">OL</strain>
    </source>
</reference>
<name>A0A1Q8QS89_9FIRM</name>
<evidence type="ECO:0000313" key="5">
    <source>
        <dbReference type="EMBL" id="OLN30118.1"/>
    </source>
</evidence>
<protein>
    <submittedName>
        <fullName evidence="5">Transcriptional regulator</fullName>
    </submittedName>
</protein>
<keyword evidence="2" id="KW-0238">DNA-binding</keyword>
<keyword evidence="3" id="KW-0804">Transcription</keyword>
<dbReference type="SUPFAM" id="SSF46785">
    <property type="entry name" value="Winged helix' DNA-binding domain"/>
    <property type="match status" value="1"/>
</dbReference>
<organism evidence="5 6">
    <name type="scientific">Desulfosporosinus metallidurans</name>
    <dbReference type="NCBI Taxonomy" id="1888891"/>
    <lineage>
        <taxon>Bacteria</taxon>
        <taxon>Bacillati</taxon>
        <taxon>Bacillota</taxon>
        <taxon>Clostridia</taxon>
        <taxon>Eubacteriales</taxon>
        <taxon>Desulfitobacteriaceae</taxon>
        <taxon>Desulfosporosinus</taxon>
    </lineage>
</organism>
<dbReference type="SMART" id="SM00418">
    <property type="entry name" value="HTH_ARSR"/>
    <property type="match status" value="1"/>
</dbReference>
<dbReference type="Pfam" id="PF01022">
    <property type="entry name" value="HTH_5"/>
    <property type="match status" value="1"/>
</dbReference>
<evidence type="ECO:0000259" key="4">
    <source>
        <dbReference type="PROSITE" id="PS50987"/>
    </source>
</evidence>
<dbReference type="EMBL" id="MLBF01000027">
    <property type="protein sequence ID" value="OLN30118.1"/>
    <property type="molecule type" value="Genomic_DNA"/>
</dbReference>
<dbReference type="InterPro" id="IPR036388">
    <property type="entry name" value="WH-like_DNA-bd_sf"/>
</dbReference>
<dbReference type="InterPro" id="IPR011991">
    <property type="entry name" value="ArsR-like_HTH"/>
</dbReference>